<protein>
    <submittedName>
        <fullName evidence="1">Uncharacterized protein</fullName>
    </submittedName>
</protein>
<accession>A0AA39AHW8</accession>
<gene>
    <name evidence="1" type="ORF">PVL29_002359</name>
</gene>
<evidence type="ECO:0000313" key="1">
    <source>
        <dbReference type="EMBL" id="KAJ9707330.1"/>
    </source>
</evidence>
<name>A0AA39AHW8_VITRO</name>
<dbReference type="EMBL" id="JARBHA010000002">
    <property type="protein sequence ID" value="KAJ9707330.1"/>
    <property type="molecule type" value="Genomic_DNA"/>
</dbReference>
<keyword evidence="2" id="KW-1185">Reference proteome</keyword>
<proteinExistence type="predicted"/>
<sequence length="136" mass="15544">MNQLVPLIICEEKEEEQMTSNLRAEFRERQRKCLSESIYIDPSSSNKAHSTLKLDSPSKPTSLTPIAIVILGPDEKPSFIGDISYHEMRKPFVVLGNISEDSFECPNFSPFRPKANLCPSKEKIFKFLSLILYFTE</sequence>
<reference evidence="1 2" key="1">
    <citation type="journal article" date="2023" name="BMC Biotechnol.">
        <title>Vitis rotundifolia cv Carlos genome sequencing.</title>
        <authorList>
            <person name="Huff M."/>
            <person name="Hulse-Kemp A."/>
            <person name="Scheffler B."/>
            <person name="Youngblood R."/>
            <person name="Simpson S."/>
            <person name="Babiker E."/>
            <person name="Staton M."/>
        </authorList>
    </citation>
    <scope>NUCLEOTIDE SEQUENCE [LARGE SCALE GENOMIC DNA]</scope>
    <source>
        <tissue evidence="1">Leaf</tissue>
    </source>
</reference>
<organism evidence="1 2">
    <name type="scientific">Vitis rotundifolia</name>
    <name type="common">Muscadine grape</name>
    <dbReference type="NCBI Taxonomy" id="103349"/>
    <lineage>
        <taxon>Eukaryota</taxon>
        <taxon>Viridiplantae</taxon>
        <taxon>Streptophyta</taxon>
        <taxon>Embryophyta</taxon>
        <taxon>Tracheophyta</taxon>
        <taxon>Spermatophyta</taxon>
        <taxon>Magnoliopsida</taxon>
        <taxon>eudicotyledons</taxon>
        <taxon>Gunneridae</taxon>
        <taxon>Pentapetalae</taxon>
        <taxon>rosids</taxon>
        <taxon>Vitales</taxon>
        <taxon>Vitaceae</taxon>
        <taxon>Viteae</taxon>
        <taxon>Vitis</taxon>
    </lineage>
</organism>
<dbReference type="AlphaFoldDB" id="A0AA39AHW8"/>
<dbReference type="Proteomes" id="UP001168098">
    <property type="component" value="Unassembled WGS sequence"/>
</dbReference>
<evidence type="ECO:0000313" key="2">
    <source>
        <dbReference type="Proteomes" id="UP001168098"/>
    </source>
</evidence>
<comment type="caution">
    <text evidence="1">The sequence shown here is derived from an EMBL/GenBank/DDBJ whole genome shotgun (WGS) entry which is preliminary data.</text>
</comment>